<dbReference type="PANTHER" id="PTHR43205">
    <property type="entry name" value="PROSTAGLANDIN REDUCTASE"/>
    <property type="match status" value="1"/>
</dbReference>
<dbReference type="SMART" id="SM00829">
    <property type="entry name" value="PKS_ER"/>
    <property type="match status" value="1"/>
</dbReference>
<dbReference type="SUPFAM" id="SSF50129">
    <property type="entry name" value="GroES-like"/>
    <property type="match status" value="1"/>
</dbReference>
<proteinExistence type="predicted"/>
<dbReference type="PANTHER" id="PTHR43205:SF7">
    <property type="entry name" value="PROSTAGLANDIN REDUCTASE 1"/>
    <property type="match status" value="1"/>
</dbReference>
<dbReference type="OrthoDB" id="809632at2759"/>
<dbReference type="Proteomes" id="UP000807716">
    <property type="component" value="Unassembled WGS sequence"/>
</dbReference>
<dbReference type="InterPro" id="IPR011032">
    <property type="entry name" value="GroES-like_sf"/>
</dbReference>
<protein>
    <recommendedName>
        <fullName evidence="2">Enoyl reductase (ER) domain-containing protein</fullName>
    </recommendedName>
</protein>
<evidence type="ECO:0000313" key="4">
    <source>
        <dbReference type="Proteomes" id="UP000807716"/>
    </source>
</evidence>
<organism evidence="3 4">
    <name type="scientific">Actinomortierella ambigua</name>
    <dbReference type="NCBI Taxonomy" id="1343610"/>
    <lineage>
        <taxon>Eukaryota</taxon>
        <taxon>Fungi</taxon>
        <taxon>Fungi incertae sedis</taxon>
        <taxon>Mucoromycota</taxon>
        <taxon>Mortierellomycotina</taxon>
        <taxon>Mortierellomycetes</taxon>
        <taxon>Mortierellales</taxon>
        <taxon>Mortierellaceae</taxon>
        <taxon>Actinomortierella</taxon>
    </lineage>
</organism>
<dbReference type="CDD" id="cd05288">
    <property type="entry name" value="PGDH"/>
    <property type="match status" value="1"/>
</dbReference>
<sequence>MAPTIPATNTRVLRVKNVAGLHAVNESYFSIEQTPKPEVHDGEILVRSLYIGLDPCPLDQAVKEPLRGFGVGEVVETKHTQFQVGDIVSGPSLTWDAYSLQKEPAKTLFIVPNARQLAEQNKVPLSAYLGILGMPGLTAWQSFQLYGDLKAGQTIFVSSAAGGVGQTAVQYAKLKGLKVIGSAGSDDKVEYLKKTLGIDHAINYKTQDVKAEIQRLVPEGLDLYFDVVGQESLDIALETTKRFGRIITIGTVSNMNHDGGSPQTPYVHKNLHLIYVKELRIHGLSAFNHFGVFPAFWTETQSQFAAGLLQATEVVEDGLVNVPKTFAKILDGSYRGKVVIKVADL</sequence>
<dbReference type="FunFam" id="3.40.50.720:FF:000121">
    <property type="entry name" value="Prostaglandin reductase 2"/>
    <property type="match status" value="1"/>
</dbReference>
<evidence type="ECO:0000313" key="3">
    <source>
        <dbReference type="EMBL" id="KAG0264341.1"/>
    </source>
</evidence>
<evidence type="ECO:0000259" key="2">
    <source>
        <dbReference type="SMART" id="SM00829"/>
    </source>
</evidence>
<reference evidence="3" key="1">
    <citation type="journal article" date="2020" name="Fungal Divers.">
        <title>Resolving the Mortierellaceae phylogeny through synthesis of multi-gene phylogenetics and phylogenomics.</title>
        <authorList>
            <person name="Vandepol N."/>
            <person name="Liber J."/>
            <person name="Desiro A."/>
            <person name="Na H."/>
            <person name="Kennedy M."/>
            <person name="Barry K."/>
            <person name="Grigoriev I.V."/>
            <person name="Miller A.N."/>
            <person name="O'Donnell K."/>
            <person name="Stajich J.E."/>
            <person name="Bonito G."/>
        </authorList>
    </citation>
    <scope>NUCLEOTIDE SEQUENCE</scope>
    <source>
        <strain evidence="3">BC1065</strain>
    </source>
</reference>
<dbReference type="Gene3D" id="3.40.50.720">
    <property type="entry name" value="NAD(P)-binding Rossmann-like Domain"/>
    <property type="match status" value="1"/>
</dbReference>
<dbReference type="InterPro" id="IPR045010">
    <property type="entry name" value="MDR_fam"/>
</dbReference>
<dbReference type="Pfam" id="PF00107">
    <property type="entry name" value="ADH_zinc_N"/>
    <property type="match status" value="1"/>
</dbReference>
<keyword evidence="1" id="KW-0560">Oxidoreductase</keyword>
<name>A0A9P6QEA2_9FUNG</name>
<dbReference type="GO" id="GO:0016628">
    <property type="term" value="F:oxidoreductase activity, acting on the CH-CH group of donors, NAD or NADP as acceptor"/>
    <property type="evidence" value="ECO:0007669"/>
    <property type="project" value="InterPro"/>
</dbReference>
<dbReference type="Gene3D" id="3.90.180.10">
    <property type="entry name" value="Medium-chain alcohol dehydrogenases, catalytic domain"/>
    <property type="match status" value="1"/>
</dbReference>
<dbReference type="InterPro" id="IPR036291">
    <property type="entry name" value="NAD(P)-bd_dom_sf"/>
</dbReference>
<dbReference type="InterPro" id="IPR013149">
    <property type="entry name" value="ADH-like_C"/>
</dbReference>
<keyword evidence="4" id="KW-1185">Reference proteome</keyword>
<gene>
    <name evidence="3" type="ORF">DFQ27_001283</name>
</gene>
<dbReference type="EMBL" id="JAAAJB010000141">
    <property type="protein sequence ID" value="KAG0264341.1"/>
    <property type="molecule type" value="Genomic_DNA"/>
</dbReference>
<accession>A0A9P6QEA2</accession>
<evidence type="ECO:0000256" key="1">
    <source>
        <dbReference type="ARBA" id="ARBA00023002"/>
    </source>
</evidence>
<dbReference type="AlphaFoldDB" id="A0A9P6QEA2"/>
<dbReference type="Pfam" id="PF16884">
    <property type="entry name" value="ADH_N_2"/>
    <property type="match status" value="1"/>
</dbReference>
<comment type="caution">
    <text evidence="3">The sequence shown here is derived from an EMBL/GenBank/DDBJ whole genome shotgun (WGS) entry which is preliminary data.</text>
</comment>
<dbReference type="InterPro" id="IPR020843">
    <property type="entry name" value="ER"/>
</dbReference>
<dbReference type="InterPro" id="IPR041694">
    <property type="entry name" value="ADH_N_2"/>
</dbReference>
<feature type="domain" description="Enoyl reductase (ER)" evidence="2">
    <location>
        <begin position="22"/>
        <end position="340"/>
    </location>
</feature>
<dbReference type="SUPFAM" id="SSF51735">
    <property type="entry name" value="NAD(P)-binding Rossmann-fold domains"/>
    <property type="match status" value="1"/>
</dbReference>